<protein>
    <recommendedName>
        <fullName evidence="2">UTP--glucose-1-phosphate uridylyltransferase</fullName>
    </recommendedName>
</protein>
<comment type="caution">
    <text evidence="1">The sequence shown here is derived from an EMBL/GenBank/DDBJ whole genome shotgun (WGS) entry which is preliminary data.</text>
</comment>
<dbReference type="EMBL" id="BARW01031335">
    <property type="protein sequence ID" value="GAJ15122.1"/>
    <property type="molecule type" value="Genomic_DNA"/>
</dbReference>
<sequence length="37" mass="4182">IHDIGSPIGFIKANLSYALKNPEYKTEISEYIKTLVD</sequence>
<evidence type="ECO:0000313" key="1">
    <source>
        <dbReference type="EMBL" id="GAJ15122.1"/>
    </source>
</evidence>
<reference evidence="1" key="1">
    <citation type="journal article" date="2014" name="Front. Microbiol.">
        <title>High frequency of phylogenetically diverse reductive dehalogenase-homologous genes in deep subseafloor sedimentary metagenomes.</title>
        <authorList>
            <person name="Kawai M."/>
            <person name="Futagami T."/>
            <person name="Toyoda A."/>
            <person name="Takaki Y."/>
            <person name="Nishi S."/>
            <person name="Hori S."/>
            <person name="Arai W."/>
            <person name="Tsubouchi T."/>
            <person name="Morono Y."/>
            <person name="Uchiyama I."/>
            <person name="Ito T."/>
            <person name="Fujiyama A."/>
            <person name="Inagaki F."/>
            <person name="Takami H."/>
        </authorList>
    </citation>
    <scope>NUCLEOTIDE SEQUENCE</scope>
    <source>
        <strain evidence="1">Expedition CK06-06</strain>
    </source>
</reference>
<organism evidence="1">
    <name type="scientific">marine sediment metagenome</name>
    <dbReference type="NCBI Taxonomy" id="412755"/>
    <lineage>
        <taxon>unclassified sequences</taxon>
        <taxon>metagenomes</taxon>
        <taxon>ecological metagenomes</taxon>
    </lineage>
</organism>
<name>X1VCR8_9ZZZZ</name>
<dbReference type="AlphaFoldDB" id="X1VCR8"/>
<gene>
    <name evidence="1" type="ORF">S12H4_49868</name>
</gene>
<proteinExistence type="predicted"/>
<feature type="non-terminal residue" evidence="1">
    <location>
        <position position="1"/>
    </location>
</feature>
<evidence type="ECO:0008006" key="2">
    <source>
        <dbReference type="Google" id="ProtNLM"/>
    </source>
</evidence>
<accession>X1VCR8</accession>